<dbReference type="Proteomes" id="UP000724874">
    <property type="component" value="Unassembled WGS sequence"/>
</dbReference>
<name>A0A9P5N917_GYMJU</name>
<gene>
    <name evidence="1" type="ORF">CPB84DRAFT_1830632</name>
</gene>
<sequence>MALLSSGPLTMPTILAFSRFDLTYFRHHFRKPSLYCPTGRRLEEGTKESTLFL</sequence>
<protein>
    <submittedName>
        <fullName evidence="1">Uncharacterized protein</fullName>
    </submittedName>
</protein>
<proteinExistence type="predicted"/>
<reference evidence="1" key="1">
    <citation type="submission" date="2020-11" db="EMBL/GenBank/DDBJ databases">
        <authorList>
            <consortium name="DOE Joint Genome Institute"/>
            <person name="Ahrendt S."/>
            <person name="Riley R."/>
            <person name="Andreopoulos W."/>
            <person name="LaButti K."/>
            <person name="Pangilinan J."/>
            <person name="Ruiz-duenas F.J."/>
            <person name="Barrasa J.M."/>
            <person name="Sanchez-Garcia M."/>
            <person name="Camarero S."/>
            <person name="Miyauchi S."/>
            <person name="Serrano A."/>
            <person name="Linde D."/>
            <person name="Babiker R."/>
            <person name="Drula E."/>
            <person name="Ayuso-Fernandez I."/>
            <person name="Pacheco R."/>
            <person name="Padilla G."/>
            <person name="Ferreira P."/>
            <person name="Barriuso J."/>
            <person name="Kellner H."/>
            <person name="Castanera R."/>
            <person name="Alfaro M."/>
            <person name="Ramirez L."/>
            <person name="Pisabarro A.G."/>
            <person name="Kuo A."/>
            <person name="Tritt A."/>
            <person name="Lipzen A."/>
            <person name="He G."/>
            <person name="Yan M."/>
            <person name="Ng V."/>
            <person name="Cullen D."/>
            <person name="Martin F."/>
            <person name="Rosso M.-N."/>
            <person name="Henrissat B."/>
            <person name="Hibbett D."/>
            <person name="Martinez A.T."/>
            <person name="Grigoriev I.V."/>
        </authorList>
    </citation>
    <scope>NUCLEOTIDE SEQUENCE</scope>
    <source>
        <strain evidence="1">AH 44721</strain>
    </source>
</reference>
<keyword evidence="2" id="KW-1185">Reference proteome</keyword>
<organism evidence="1 2">
    <name type="scientific">Gymnopilus junonius</name>
    <name type="common">Spectacular rustgill mushroom</name>
    <name type="synonym">Gymnopilus spectabilis subsp. junonius</name>
    <dbReference type="NCBI Taxonomy" id="109634"/>
    <lineage>
        <taxon>Eukaryota</taxon>
        <taxon>Fungi</taxon>
        <taxon>Dikarya</taxon>
        <taxon>Basidiomycota</taxon>
        <taxon>Agaricomycotina</taxon>
        <taxon>Agaricomycetes</taxon>
        <taxon>Agaricomycetidae</taxon>
        <taxon>Agaricales</taxon>
        <taxon>Agaricineae</taxon>
        <taxon>Hymenogastraceae</taxon>
        <taxon>Gymnopilus</taxon>
    </lineage>
</organism>
<dbReference type="AlphaFoldDB" id="A0A9P5N917"/>
<comment type="caution">
    <text evidence="1">The sequence shown here is derived from an EMBL/GenBank/DDBJ whole genome shotgun (WGS) entry which is preliminary data.</text>
</comment>
<accession>A0A9P5N917</accession>
<evidence type="ECO:0000313" key="1">
    <source>
        <dbReference type="EMBL" id="KAF8870066.1"/>
    </source>
</evidence>
<evidence type="ECO:0000313" key="2">
    <source>
        <dbReference type="Proteomes" id="UP000724874"/>
    </source>
</evidence>
<dbReference type="EMBL" id="JADNYJ010000381">
    <property type="protein sequence ID" value="KAF8870066.1"/>
    <property type="molecule type" value="Genomic_DNA"/>
</dbReference>